<dbReference type="InterPro" id="IPR038430">
    <property type="entry name" value="NDAH_ubi_oxred_su3_sf"/>
</dbReference>
<dbReference type="STRING" id="1267423.SAMN05216290_0053"/>
<dbReference type="GO" id="GO:0008137">
    <property type="term" value="F:NADH dehydrogenase (ubiquinone) activity"/>
    <property type="evidence" value="ECO:0007669"/>
    <property type="project" value="InterPro"/>
</dbReference>
<dbReference type="OrthoDB" id="9791970at2"/>
<dbReference type="GO" id="GO:0050136">
    <property type="term" value="F:NADH dehydrogenase (quinone) (non-electrogenic) activity"/>
    <property type="evidence" value="ECO:0007669"/>
    <property type="project" value="UniProtKB-UniRule"/>
</dbReference>
<comment type="function">
    <text evidence="7">NDH-1 shuttles electrons from NADH, via FMN and iron-sulfur (Fe-S) centers, to quinones in the respiratory chain. The immediate electron acceptor for the enzyme in this species is believed to be a menaquinone. Couples the redox reaction to proton translocation (for every two electrons transferred, four hydrogen ions are translocated across the cytoplasmic membrane), and thus conserves the redox energy in a proton gradient.</text>
</comment>
<dbReference type="EMBL" id="FOIR01000001">
    <property type="protein sequence ID" value="SEV83198.1"/>
    <property type="molecule type" value="Genomic_DNA"/>
</dbReference>
<keyword evidence="7" id="KW-1278">Translocase</keyword>
<accession>A0A1I0M500</accession>
<evidence type="ECO:0000313" key="9">
    <source>
        <dbReference type="EMBL" id="SEV83198.1"/>
    </source>
</evidence>
<comment type="similarity">
    <text evidence="2 7 8">Belongs to the complex I subunit 3 family.</text>
</comment>
<dbReference type="PANTHER" id="PTHR11058">
    <property type="entry name" value="NADH-UBIQUINONE OXIDOREDUCTASE CHAIN 3"/>
    <property type="match status" value="1"/>
</dbReference>
<keyword evidence="4 7" id="KW-0812">Transmembrane</keyword>
<evidence type="ECO:0000256" key="3">
    <source>
        <dbReference type="ARBA" id="ARBA00022448"/>
    </source>
</evidence>
<evidence type="ECO:0000256" key="7">
    <source>
        <dbReference type="HAMAP-Rule" id="MF_01394"/>
    </source>
</evidence>
<keyword evidence="3 7" id="KW-0813">Transport</keyword>
<comment type="subcellular location">
    <subcellularLocation>
        <location evidence="7 8">Cell membrane</location>
        <topology evidence="7 8">Multi-pass membrane protein</topology>
    </subcellularLocation>
    <subcellularLocation>
        <location evidence="1">Membrane</location>
        <topology evidence="1">Multi-pass membrane protein</topology>
    </subcellularLocation>
</comment>
<name>A0A1I0M500_9BACT</name>
<dbReference type="AlphaFoldDB" id="A0A1I0M500"/>
<evidence type="ECO:0000313" key="10">
    <source>
        <dbReference type="Proteomes" id="UP000199437"/>
    </source>
</evidence>
<dbReference type="RefSeq" id="WP_090256366.1">
    <property type="nucleotide sequence ID" value="NZ_FOIR01000001.1"/>
</dbReference>
<feature type="transmembrane region" description="Helical" evidence="7">
    <location>
        <begin position="102"/>
        <end position="125"/>
    </location>
</feature>
<organism evidence="9 10">
    <name type="scientific">Roseivirga pacifica</name>
    <dbReference type="NCBI Taxonomy" id="1267423"/>
    <lineage>
        <taxon>Bacteria</taxon>
        <taxon>Pseudomonadati</taxon>
        <taxon>Bacteroidota</taxon>
        <taxon>Cytophagia</taxon>
        <taxon>Cytophagales</taxon>
        <taxon>Roseivirgaceae</taxon>
        <taxon>Roseivirga</taxon>
    </lineage>
</organism>
<dbReference type="Proteomes" id="UP000199437">
    <property type="component" value="Unassembled WGS sequence"/>
</dbReference>
<evidence type="ECO:0000256" key="5">
    <source>
        <dbReference type="ARBA" id="ARBA00022989"/>
    </source>
</evidence>
<comment type="subunit">
    <text evidence="7">NDH-1 is composed of 14 different subunits. Subunits NuoA, H, J, K, L, M, N constitute the membrane sector of the complex.</text>
</comment>
<keyword evidence="7 8" id="KW-0874">Quinone</keyword>
<dbReference type="InterPro" id="IPR000440">
    <property type="entry name" value="NADH_UbQ/plastoQ_OxRdtase_su3"/>
</dbReference>
<dbReference type="HAMAP" id="MF_01394">
    <property type="entry name" value="NDH1_NuoA"/>
    <property type="match status" value="1"/>
</dbReference>
<keyword evidence="6 7" id="KW-0472">Membrane</keyword>
<sequence length="155" mass="17678">MIEPSVTEFSTILLFIIGAIVFVTVGLFAARIIRPSKPNYEKLTTYESGEDTIGNAWGQFNMRFYVVALIFLLFEVEIIYLFPWSVVFGDKNLVEGTDGAWGWFAITEMFVFIVVLALGLAYAWAKGYLDWVRPQQKQTDFKSKIPASAYNKYKS</sequence>
<evidence type="ECO:0000256" key="2">
    <source>
        <dbReference type="ARBA" id="ARBA00008472"/>
    </source>
</evidence>
<keyword evidence="10" id="KW-1185">Reference proteome</keyword>
<keyword evidence="7 8" id="KW-0520">NAD</keyword>
<evidence type="ECO:0000256" key="8">
    <source>
        <dbReference type="RuleBase" id="RU003639"/>
    </source>
</evidence>
<feature type="transmembrane region" description="Helical" evidence="7">
    <location>
        <begin position="12"/>
        <end position="33"/>
    </location>
</feature>
<dbReference type="GeneID" id="99984818"/>
<protein>
    <recommendedName>
        <fullName evidence="7">NADH-quinone oxidoreductase subunit A</fullName>
        <ecNumber evidence="7">7.1.1.-</ecNumber>
    </recommendedName>
    <alternativeName>
        <fullName evidence="7">NADH dehydrogenase I subunit A</fullName>
    </alternativeName>
    <alternativeName>
        <fullName evidence="7">NDH-1 subunit A</fullName>
    </alternativeName>
    <alternativeName>
        <fullName evidence="7">NUO1</fullName>
    </alternativeName>
</protein>
<feature type="transmembrane region" description="Helical" evidence="7">
    <location>
        <begin position="64"/>
        <end position="82"/>
    </location>
</feature>
<dbReference type="PANTHER" id="PTHR11058:SF9">
    <property type="entry name" value="NADH-UBIQUINONE OXIDOREDUCTASE CHAIN 3"/>
    <property type="match status" value="1"/>
</dbReference>
<dbReference type="Pfam" id="PF00507">
    <property type="entry name" value="Oxidored_q4"/>
    <property type="match status" value="1"/>
</dbReference>
<dbReference type="GO" id="GO:0048038">
    <property type="term" value="F:quinone binding"/>
    <property type="evidence" value="ECO:0007669"/>
    <property type="project" value="UniProtKB-KW"/>
</dbReference>
<comment type="catalytic activity">
    <reaction evidence="7 8">
        <text>a quinone + NADH + 5 H(+)(in) = a quinol + NAD(+) + 4 H(+)(out)</text>
        <dbReference type="Rhea" id="RHEA:57888"/>
        <dbReference type="ChEBI" id="CHEBI:15378"/>
        <dbReference type="ChEBI" id="CHEBI:24646"/>
        <dbReference type="ChEBI" id="CHEBI:57540"/>
        <dbReference type="ChEBI" id="CHEBI:57945"/>
        <dbReference type="ChEBI" id="CHEBI:132124"/>
    </reaction>
</comment>
<gene>
    <name evidence="7" type="primary">nuoA</name>
    <name evidence="9" type="ORF">SAMN05216290_0053</name>
</gene>
<dbReference type="EC" id="7.1.1.-" evidence="7"/>
<dbReference type="GO" id="GO:0030964">
    <property type="term" value="C:NADH dehydrogenase complex"/>
    <property type="evidence" value="ECO:0007669"/>
    <property type="project" value="TreeGrafter"/>
</dbReference>
<evidence type="ECO:0000256" key="1">
    <source>
        <dbReference type="ARBA" id="ARBA00004141"/>
    </source>
</evidence>
<dbReference type="GO" id="GO:0005886">
    <property type="term" value="C:plasma membrane"/>
    <property type="evidence" value="ECO:0007669"/>
    <property type="project" value="UniProtKB-SubCell"/>
</dbReference>
<proteinExistence type="inferred from homology"/>
<evidence type="ECO:0000256" key="6">
    <source>
        <dbReference type="ARBA" id="ARBA00023136"/>
    </source>
</evidence>
<dbReference type="InterPro" id="IPR023043">
    <property type="entry name" value="NAD(P)H_OxRDtase_bac/plastid"/>
</dbReference>
<evidence type="ECO:0000256" key="4">
    <source>
        <dbReference type="ARBA" id="ARBA00022692"/>
    </source>
</evidence>
<reference evidence="10" key="1">
    <citation type="submission" date="2016-10" db="EMBL/GenBank/DDBJ databases">
        <authorList>
            <person name="Varghese N."/>
            <person name="Submissions S."/>
        </authorList>
    </citation>
    <scope>NUCLEOTIDE SEQUENCE [LARGE SCALE GENOMIC DNA]</scope>
    <source>
        <strain evidence="10">CGMCC 1.12402</strain>
    </source>
</reference>
<keyword evidence="7" id="KW-1003">Cell membrane</keyword>
<dbReference type="Gene3D" id="1.20.58.1610">
    <property type="entry name" value="NADH:ubiquinone/plastoquinone oxidoreductase, chain 3"/>
    <property type="match status" value="1"/>
</dbReference>
<keyword evidence="5 7" id="KW-1133">Transmembrane helix</keyword>